<dbReference type="Proteomes" id="UP001561463">
    <property type="component" value="Unassembled WGS sequence"/>
</dbReference>
<dbReference type="EMBL" id="JBFZPZ010000013">
    <property type="protein sequence ID" value="MEX9254011.1"/>
    <property type="molecule type" value="Genomic_DNA"/>
</dbReference>
<comment type="caution">
    <text evidence="2">The sequence shown here is derived from an EMBL/GenBank/DDBJ whole genome shotgun (WGS) entry which is preliminary data.</text>
</comment>
<evidence type="ECO:0000256" key="1">
    <source>
        <dbReference type="SAM" id="MobiDB-lite"/>
    </source>
</evidence>
<proteinExistence type="predicted"/>
<gene>
    <name evidence="2" type="ORF">AB7Z85_16060</name>
</gene>
<name>A0ABV4A9N2_9ENTR</name>
<organism evidence="2 3">
    <name type="scientific">Pseudenterobacter timonensis</name>
    <dbReference type="NCBI Taxonomy" id="1755099"/>
    <lineage>
        <taxon>Bacteria</taxon>
        <taxon>Pseudomonadati</taxon>
        <taxon>Pseudomonadota</taxon>
        <taxon>Gammaproteobacteria</taxon>
        <taxon>Enterobacterales</taxon>
        <taxon>Enterobacteriaceae</taxon>
        <taxon>Pseudenterobacter</taxon>
    </lineage>
</organism>
<evidence type="ECO:0000313" key="2">
    <source>
        <dbReference type="EMBL" id="MEX9254011.1"/>
    </source>
</evidence>
<reference evidence="2 3" key="1">
    <citation type="submission" date="2024-03" db="EMBL/GenBank/DDBJ databases">
        <title>Role of Flies in the Dissemination of Carbapenem-Resistant Enterobacteriaceae (CRE): An Epidemiological and Genomic Study in China.</title>
        <authorList>
            <person name="Chen K."/>
            <person name="Zhang R."/>
            <person name="Chen S."/>
        </authorList>
    </citation>
    <scope>NUCLEOTIDE SEQUENCE [LARGE SCALE GENOMIC DNA]</scope>
    <source>
        <strain evidence="3">fly-313</strain>
    </source>
</reference>
<keyword evidence="3" id="KW-1185">Reference proteome</keyword>
<protein>
    <submittedName>
        <fullName evidence="2">Host cell division inhibitor Icd-like protein</fullName>
    </submittedName>
</protein>
<feature type="region of interest" description="Disordered" evidence="1">
    <location>
        <begin position="57"/>
        <end position="77"/>
    </location>
</feature>
<dbReference type="NCBIfam" id="NF033153">
    <property type="entry name" value="phage_ICD_like"/>
    <property type="match status" value="1"/>
</dbReference>
<evidence type="ECO:0000313" key="3">
    <source>
        <dbReference type="Proteomes" id="UP001561463"/>
    </source>
</evidence>
<accession>A0ABV4A9N2</accession>
<sequence length="153" mass="17050">MPTREDLLFLLPVAIDFSLIIALSERTPYINDSIIKTLDVAPHQSIRWAHTLSTGKAQEVQKTAKPGSAPTLTGPLTTTDKHTIEVAMSDHITHPQGRNNYTWRFLAINRHDKKAKPCRLSVEAQTEREARRILAPHFILSLAARLPVTGGRA</sequence>